<dbReference type="EMBL" id="CAJVPZ010081518">
    <property type="protein sequence ID" value="CAG8808566.1"/>
    <property type="molecule type" value="Genomic_DNA"/>
</dbReference>
<evidence type="ECO:0000256" key="1">
    <source>
        <dbReference type="SAM" id="Coils"/>
    </source>
</evidence>
<dbReference type="InterPro" id="IPR036638">
    <property type="entry name" value="HLH_DNA-bd_sf"/>
</dbReference>
<dbReference type="SUPFAM" id="SSF47459">
    <property type="entry name" value="HLH, helix-loop-helix DNA-binding domain"/>
    <property type="match status" value="1"/>
</dbReference>
<dbReference type="InterPro" id="IPR011598">
    <property type="entry name" value="bHLH_dom"/>
</dbReference>
<accession>A0A9N9K5V2</accession>
<evidence type="ECO:0000313" key="4">
    <source>
        <dbReference type="Proteomes" id="UP000789396"/>
    </source>
</evidence>
<reference evidence="3" key="1">
    <citation type="submission" date="2021-06" db="EMBL/GenBank/DDBJ databases">
        <authorList>
            <person name="Kallberg Y."/>
            <person name="Tangrot J."/>
            <person name="Rosling A."/>
        </authorList>
    </citation>
    <scope>NUCLEOTIDE SEQUENCE</scope>
    <source>
        <strain evidence="3">IN212</strain>
    </source>
</reference>
<dbReference type="PROSITE" id="PS50888">
    <property type="entry name" value="BHLH"/>
    <property type="match status" value="1"/>
</dbReference>
<proteinExistence type="predicted"/>
<evidence type="ECO:0000313" key="3">
    <source>
        <dbReference type="EMBL" id="CAG8808566.1"/>
    </source>
</evidence>
<evidence type="ECO:0000259" key="2">
    <source>
        <dbReference type="PROSITE" id="PS50888"/>
    </source>
</evidence>
<comment type="caution">
    <text evidence="3">The sequence shown here is derived from an EMBL/GenBank/DDBJ whole genome shotgun (WGS) entry which is preliminary data.</text>
</comment>
<organism evidence="3 4">
    <name type="scientific">Racocetra fulgida</name>
    <dbReference type="NCBI Taxonomy" id="60492"/>
    <lineage>
        <taxon>Eukaryota</taxon>
        <taxon>Fungi</taxon>
        <taxon>Fungi incertae sedis</taxon>
        <taxon>Mucoromycota</taxon>
        <taxon>Glomeromycotina</taxon>
        <taxon>Glomeromycetes</taxon>
        <taxon>Diversisporales</taxon>
        <taxon>Gigasporaceae</taxon>
        <taxon>Racocetra</taxon>
    </lineage>
</organism>
<feature type="domain" description="BHLH" evidence="2">
    <location>
        <begin position="1"/>
        <end position="48"/>
    </location>
</feature>
<feature type="non-terminal residue" evidence="3">
    <location>
        <position position="1"/>
    </location>
</feature>
<dbReference type="AlphaFoldDB" id="A0A9N9K5V2"/>
<sequence>ERKRRKKESETITKIANILPYEIEIHEKPSKLSKVNILEKALKYILSSDQEMQKIQNENEILREENNLLKELCISR</sequence>
<protein>
    <submittedName>
        <fullName evidence="3">17737_t:CDS:1</fullName>
    </submittedName>
</protein>
<dbReference type="GO" id="GO:0046983">
    <property type="term" value="F:protein dimerization activity"/>
    <property type="evidence" value="ECO:0007669"/>
    <property type="project" value="InterPro"/>
</dbReference>
<feature type="non-terminal residue" evidence="3">
    <location>
        <position position="76"/>
    </location>
</feature>
<gene>
    <name evidence="3" type="ORF">RFULGI_LOCUS18497</name>
</gene>
<dbReference type="Proteomes" id="UP000789396">
    <property type="component" value="Unassembled WGS sequence"/>
</dbReference>
<keyword evidence="4" id="KW-1185">Reference proteome</keyword>
<feature type="coiled-coil region" evidence="1">
    <location>
        <begin position="45"/>
        <end position="72"/>
    </location>
</feature>
<dbReference type="Pfam" id="PF00010">
    <property type="entry name" value="HLH"/>
    <property type="match status" value="1"/>
</dbReference>
<keyword evidence="1" id="KW-0175">Coiled coil</keyword>
<name>A0A9N9K5V2_9GLOM</name>
<dbReference type="Gene3D" id="4.10.280.10">
    <property type="entry name" value="Helix-loop-helix DNA-binding domain"/>
    <property type="match status" value="1"/>
</dbReference>